<feature type="compositionally biased region" description="Polar residues" evidence="2">
    <location>
        <begin position="402"/>
        <end position="411"/>
    </location>
</feature>
<feature type="region of interest" description="Disordered" evidence="2">
    <location>
        <begin position="398"/>
        <end position="435"/>
    </location>
</feature>
<reference evidence="3 4" key="1">
    <citation type="submission" date="2023-03" db="EMBL/GenBank/DDBJ databases">
        <title>Mating type loci evolution in Malassezia.</title>
        <authorList>
            <person name="Coelho M.A."/>
        </authorList>
    </citation>
    <scope>NUCLEOTIDE SEQUENCE [LARGE SCALE GENOMIC DNA]</scope>
    <source>
        <strain evidence="3 4">CBS 9725</strain>
    </source>
</reference>
<dbReference type="Pfam" id="PF09783">
    <property type="entry name" value="Vac_ImportDeg"/>
    <property type="match status" value="1"/>
</dbReference>
<name>A0AAJ5YRJ0_9BASI</name>
<feature type="region of interest" description="Disordered" evidence="2">
    <location>
        <begin position="39"/>
        <end position="83"/>
    </location>
</feature>
<dbReference type="EMBL" id="CP119943">
    <property type="protein sequence ID" value="WFC98432.1"/>
    <property type="molecule type" value="Genomic_DNA"/>
</dbReference>
<evidence type="ECO:0000313" key="4">
    <source>
        <dbReference type="Proteomes" id="UP001219567"/>
    </source>
</evidence>
<sequence length="472" mass="53981">MSDSGENPRQLSQTSDAVDNALREEDAVCEQCIRMIDKSSKSHAETSSEPVSSCYPSDAVTSTLPRSQSQWDDSFSREDKPFMPMVENHPRLTLNESGGSWRKSENQLSDAMHTTNEGVISFPLRSEDIVHATPSHNEQRPGMLTSDRSMHDLLKVLLRDTNDNDPAHLAPRLTTHKQLSTTRFRDIYSRNMRNVDQSQAHPDYRTETPSKFLTWEDPFAPDLPKDLAPSNPSIVRGFLYPGAVFEGTQRNGKNHYQVTVEITNVDLYTSNLGGYLKIRGLTQEWPELTTYFDAEIIGEKHSFITNKWNATRADDVKHWSRFPEFNRIREQLKDLEKPFDPMSQPVIFMRWKEQFLVPDHRVRSINGASFAGFYYMCVVLEDGDSDEVATNWHSRHARTLSEDAQSTTPQDDPSCGQAVRDHSSSLFSTPVSSTRRRRGQMRGFYFHENSEPYQELLLEHTLTPTSGTLELR</sequence>
<protein>
    <submittedName>
        <fullName evidence="3">Uncharacterized protein</fullName>
    </submittedName>
</protein>
<feature type="compositionally biased region" description="Low complexity" evidence="2">
    <location>
        <begin position="424"/>
        <end position="433"/>
    </location>
</feature>
<dbReference type="GO" id="GO:0007039">
    <property type="term" value="P:protein catabolic process in the vacuole"/>
    <property type="evidence" value="ECO:0007669"/>
    <property type="project" value="TreeGrafter"/>
</dbReference>
<dbReference type="InterPro" id="IPR018618">
    <property type="entry name" value="GID4/10-like"/>
</dbReference>
<evidence type="ECO:0000313" key="3">
    <source>
        <dbReference type="EMBL" id="WFC98432.1"/>
    </source>
</evidence>
<feature type="region of interest" description="Disordered" evidence="2">
    <location>
        <begin position="1"/>
        <end position="22"/>
    </location>
</feature>
<dbReference type="AlphaFoldDB" id="A0AAJ5YRJ0"/>
<dbReference type="GO" id="GO:0045721">
    <property type="term" value="P:negative regulation of gluconeogenesis"/>
    <property type="evidence" value="ECO:0007669"/>
    <property type="project" value="TreeGrafter"/>
</dbReference>
<evidence type="ECO:0000256" key="1">
    <source>
        <dbReference type="ARBA" id="ARBA00061469"/>
    </source>
</evidence>
<comment type="similarity">
    <text evidence="1">Belongs to the GID4/VID24 family.</text>
</comment>
<dbReference type="PANTHER" id="PTHR14534:SF3">
    <property type="entry name" value="GID COMPLEX SUBUNIT 4 HOMOLOG"/>
    <property type="match status" value="1"/>
</dbReference>
<dbReference type="Proteomes" id="UP001219567">
    <property type="component" value="Chromosome 1"/>
</dbReference>
<keyword evidence="4" id="KW-1185">Reference proteome</keyword>
<feature type="compositionally biased region" description="Polar residues" evidence="2">
    <location>
        <begin position="1"/>
        <end position="17"/>
    </location>
</feature>
<organism evidence="3 4">
    <name type="scientific">Malassezia yamatoensis</name>
    <dbReference type="NCBI Taxonomy" id="253288"/>
    <lineage>
        <taxon>Eukaryota</taxon>
        <taxon>Fungi</taxon>
        <taxon>Dikarya</taxon>
        <taxon>Basidiomycota</taxon>
        <taxon>Ustilaginomycotina</taxon>
        <taxon>Malasseziomycetes</taxon>
        <taxon>Malasseziales</taxon>
        <taxon>Malasseziaceae</taxon>
        <taxon>Malassezia</taxon>
    </lineage>
</organism>
<evidence type="ECO:0000256" key="2">
    <source>
        <dbReference type="SAM" id="MobiDB-lite"/>
    </source>
</evidence>
<feature type="compositionally biased region" description="Polar residues" evidence="2">
    <location>
        <begin position="47"/>
        <end position="73"/>
    </location>
</feature>
<proteinExistence type="inferred from homology"/>
<dbReference type="GO" id="GO:0034657">
    <property type="term" value="C:GID complex"/>
    <property type="evidence" value="ECO:0007669"/>
    <property type="project" value="TreeGrafter"/>
</dbReference>
<gene>
    <name evidence="3" type="ORF">MYAM1_001159</name>
</gene>
<accession>A0AAJ5YRJ0</accession>
<dbReference type="GO" id="GO:0006623">
    <property type="term" value="P:protein targeting to vacuole"/>
    <property type="evidence" value="ECO:0007669"/>
    <property type="project" value="TreeGrafter"/>
</dbReference>
<dbReference type="GO" id="GO:0005773">
    <property type="term" value="C:vacuole"/>
    <property type="evidence" value="ECO:0007669"/>
    <property type="project" value="GOC"/>
</dbReference>
<dbReference type="PANTHER" id="PTHR14534">
    <property type="entry name" value="VACUOLAR IMPORT AND DEGRADATION PROTEIN 24"/>
    <property type="match status" value="1"/>
</dbReference>
<dbReference type="GO" id="GO:0043161">
    <property type="term" value="P:proteasome-mediated ubiquitin-dependent protein catabolic process"/>
    <property type="evidence" value="ECO:0007669"/>
    <property type="project" value="TreeGrafter"/>
</dbReference>